<protein>
    <submittedName>
        <fullName evidence="1">Uncharacterized protein</fullName>
    </submittedName>
</protein>
<evidence type="ECO:0000313" key="1">
    <source>
        <dbReference type="EMBL" id="KAH7843947.1"/>
    </source>
</evidence>
<sequence length="402" mass="43076">MAIGKRIGSVLEVSKVSETGEWGRYVRLRIKIPLDQPIRRGGNVVLGVGERCWVDYKYERLPIFCYYCGMLDHECRDCAVRGRDVSDGSVKENPYGPWMAAAPSSRRGYKWNNTEDMPLRRSVGSGGGRERVTVVDSGSLSGGRRGRAGHVSAVNGKDSVEMVSAENGKDSAAIGMRDSQLIEVTDNSVVAINGTQFKMGDLVPYLSGNVNIANPSGGSGGHKLLEDRSFVERADKYMGQGSKQAHILDEHNTGQNLELLVENRGVGLPISGVFGPASKEELGLSISSPQLVEVQIFKASDKDGTSTRAGKGGRGKAIRGKGGKGKSTKILSSLVSESVESSKDLLNGDGNERAGHRLGKRSLEMLDELDSASLQGKRLFMGNDVTTVRVEAANPNGPPIAQ</sequence>
<gene>
    <name evidence="1" type="ORF">Vadar_022719</name>
</gene>
<evidence type="ECO:0000313" key="2">
    <source>
        <dbReference type="Proteomes" id="UP000828048"/>
    </source>
</evidence>
<name>A0ACB7XSC8_9ERIC</name>
<proteinExistence type="predicted"/>
<accession>A0ACB7XSC8</accession>
<dbReference type="EMBL" id="CM037151">
    <property type="protein sequence ID" value="KAH7843947.1"/>
    <property type="molecule type" value="Genomic_DNA"/>
</dbReference>
<organism evidence="1 2">
    <name type="scientific">Vaccinium darrowii</name>
    <dbReference type="NCBI Taxonomy" id="229202"/>
    <lineage>
        <taxon>Eukaryota</taxon>
        <taxon>Viridiplantae</taxon>
        <taxon>Streptophyta</taxon>
        <taxon>Embryophyta</taxon>
        <taxon>Tracheophyta</taxon>
        <taxon>Spermatophyta</taxon>
        <taxon>Magnoliopsida</taxon>
        <taxon>eudicotyledons</taxon>
        <taxon>Gunneridae</taxon>
        <taxon>Pentapetalae</taxon>
        <taxon>asterids</taxon>
        <taxon>Ericales</taxon>
        <taxon>Ericaceae</taxon>
        <taxon>Vaccinioideae</taxon>
        <taxon>Vaccinieae</taxon>
        <taxon>Vaccinium</taxon>
    </lineage>
</organism>
<keyword evidence="2" id="KW-1185">Reference proteome</keyword>
<dbReference type="Proteomes" id="UP000828048">
    <property type="component" value="Chromosome 1"/>
</dbReference>
<reference evidence="1 2" key="1">
    <citation type="journal article" date="2021" name="Hortic Res">
        <title>High-quality reference genome and annotation aids understanding of berry development for evergreen blueberry (Vaccinium darrowii).</title>
        <authorList>
            <person name="Yu J."/>
            <person name="Hulse-Kemp A.M."/>
            <person name="Babiker E."/>
            <person name="Staton M."/>
        </authorList>
    </citation>
    <scope>NUCLEOTIDE SEQUENCE [LARGE SCALE GENOMIC DNA]</scope>
    <source>
        <strain evidence="2">cv. NJ 8807/NJ 8810</strain>
        <tissue evidence="1">Young leaf</tissue>
    </source>
</reference>
<comment type="caution">
    <text evidence="1">The sequence shown here is derived from an EMBL/GenBank/DDBJ whole genome shotgun (WGS) entry which is preliminary data.</text>
</comment>